<evidence type="ECO:0000313" key="2">
    <source>
        <dbReference type="EMBL" id="PKY58685.1"/>
    </source>
</evidence>
<keyword evidence="3" id="KW-1185">Reference proteome</keyword>
<dbReference type="VEuPathDB" id="FungiDB:RhiirFUN_014235"/>
<dbReference type="Proteomes" id="UP000234323">
    <property type="component" value="Unassembled WGS sequence"/>
</dbReference>
<feature type="compositionally biased region" description="Acidic residues" evidence="1">
    <location>
        <begin position="176"/>
        <end position="185"/>
    </location>
</feature>
<name>A0A2I1HIG7_9GLOM</name>
<dbReference type="EMBL" id="LLXI01003127">
    <property type="protein sequence ID" value="PKY58685.1"/>
    <property type="molecule type" value="Genomic_DNA"/>
</dbReference>
<dbReference type="VEuPathDB" id="FungiDB:FUN_006979"/>
<dbReference type="VEuPathDB" id="FungiDB:RhiirA1_164189"/>
<feature type="non-terminal residue" evidence="2">
    <location>
        <position position="281"/>
    </location>
</feature>
<sequence>MSVNNKHKGVHKYFDYKPSEWNIIEFLKECEVEPFDRKIDRCTKDLENIANFETGGRRERAQILLDNYREASRTVTKHRWLARLSVAQYSDIPSGLRWLARLPDVQRLIADLMGWLMKGEFYITKAWDSGRSYNQIHCHQPTFMDGGTINAVNGIVNGAIAGDETDDGIPSKEVNDYSDDDEEALPPEDSLSFALSNSKVWTLPSGKNVGDIYSEKISENARTVKNKKRLTAVEKAILRYGASRIIDLSAHMKKWFCENDKKFIKKDYESMLRVPEMTDEE</sequence>
<dbReference type="AlphaFoldDB" id="A0A2I1HIG7"/>
<gene>
    <name evidence="2" type="ORF">RhiirA4_550132</name>
</gene>
<comment type="caution">
    <text evidence="2">The sequence shown here is derived from an EMBL/GenBank/DDBJ whole genome shotgun (WGS) entry which is preliminary data.</text>
</comment>
<proteinExistence type="predicted"/>
<dbReference type="VEuPathDB" id="FungiDB:RhiirA1_396638"/>
<organism evidence="2 3">
    <name type="scientific">Rhizophagus irregularis</name>
    <dbReference type="NCBI Taxonomy" id="588596"/>
    <lineage>
        <taxon>Eukaryota</taxon>
        <taxon>Fungi</taxon>
        <taxon>Fungi incertae sedis</taxon>
        <taxon>Mucoromycota</taxon>
        <taxon>Glomeromycotina</taxon>
        <taxon>Glomeromycetes</taxon>
        <taxon>Glomerales</taxon>
        <taxon>Glomeraceae</taxon>
        <taxon>Rhizophagus</taxon>
    </lineage>
</organism>
<protein>
    <submittedName>
        <fullName evidence="2">Uncharacterized protein</fullName>
    </submittedName>
</protein>
<evidence type="ECO:0000256" key="1">
    <source>
        <dbReference type="SAM" id="MobiDB-lite"/>
    </source>
</evidence>
<accession>A0A2I1HIG7</accession>
<reference evidence="2 3" key="1">
    <citation type="submission" date="2015-10" db="EMBL/GenBank/DDBJ databases">
        <title>Genome analyses suggest a sexual origin of heterokaryosis in a supposedly ancient asexual fungus.</title>
        <authorList>
            <person name="Ropars J."/>
            <person name="Sedzielewska K."/>
            <person name="Noel J."/>
            <person name="Charron P."/>
            <person name="Farinelli L."/>
            <person name="Marton T."/>
            <person name="Kruger M."/>
            <person name="Pelin A."/>
            <person name="Brachmann A."/>
            <person name="Corradi N."/>
        </authorList>
    </citation>
    <scope>NUCLEOTIDE SEQUENCE [LARGE SCALE GENOMIC DNA]</scope>
    <source>
        <strain evidence="2 3">A4</strain>
    </source>
</reference>
<evidence type="ECO:0000313" key="3">
    <source>
        <dbReference type="Proteomes" id="UP000234323"/>
    </source>
</evidence>
<feature type="region of interest" description="Disordered" evidence="1">
    <location>
        <begin position="162"/>
        <end position="185"/>
    </location>
</feature>